<dbReference type="Proteomes" id="UP000094487">
    <property type="component" value="Unassembled WGS sequence"/>
</dbReference>
<reference evidence="10 11" key="1">
    <citation type="submission" date="2016-08" db="EMBL/GenBank/DDBJ databases">
        <title>Draft genome of the agarase producing Sphingomonas sp. MCT13.</title>
        <authorList>
            <person name="D'Andrea M.M."/>
            <person name="Rossolini G.M."/>
            <person name="Thaller M.C."/>
        </authorList>
    </citation>
    <scope>NUCLEOTIDE SEQUENCE [LARGE SCALE GENOMIC DNA]</scope>
    <source>
        <strain evidence="10 11">MCT13</strain>
    </source>
</reference>
<evidence type="ECO:0000256" key="8">
    <source>
        <dbReference type="ARBA" id="ARBA00023004"/>
    </source>
</evidence>
<evidence type="ECO:0000256" key="2">
    <source>
        <dbReference type="ARBA" id="ARBA00006759"/>
    </source>
</evidence>
<dbReference type="GO" id="GO:0006749">
    <property type="term" value="P:glutathione metabolic process"/>
    <property type="evidence" value="ECO:0007669"/>
    <property type="project" value="InterPro"/>
</dbReference>
<dbReference type="CDD" id="cd07724">
    <property type="entry name" value="POD-like_MBL-fold"/>
    <property type="match status" value="1"/>
</dbReference>
<evidence type="ECO:0000259" key="9">
    <source>
        <dbReference type="SMART" id="SM00849"/>
    </source>
</evidence>
<evidence type="ECO:0000256" key="5">
    <source>
        <dbReference type="ARBA" id="ARBA00022964"/>
    </source>
</evidence>
<dbReference type="GO" id="GO:0050313">
    <property type="term" value="F:sulfur dioxygenase activity"/>
    <property type="evidence" value="ECO:0007669"/>
    <property type="project" value="InterPro"/>
</dbReference>
<dbReference type="InterPro" id="IPR051682">
    <property type="entry name" value="Mito_Persulfide_Diox"/>
</dbReference>
<keyword evidence="7" id="KW-0560">Oxidoreductase</keyword>
<dbReference type="AlphaFoldDB" id="A0A1E3LX82"/>
<dbReference type="RefSeq" id="WP_069320813.1">
    <property type="nucleotide sequence ID" value="NZ_MDDS01000030.1"/>
</dbReference>
<dbReference type="PANTHER" id="PTHR43084">
    <property type="entry name" value="PERSULFIDE DIOXYGENASE ETHE1"/>
    <property type="match status" value="1"/>
</dbReference>
<proteinExistence type="inferred from homology"/>
<dbReference type="GO" id="GO:0070813">
    <property type="term" value="P:hydrogen sulfide metabolic process"/>
    <property type="evidence" value="ECO:0007669"/>
    <property type="project" value="TreeGrafter"/>
</dbReference>
<dbReference type="InterPro" id="IPR001279">
    <property type="entry name" value="Metallo-B-lactamas"/>
</dbReference>
<comment type="caution">
    <text evidence="10">The sequence shown here is derived from an EMBL/GenBank/DDBJ whole genome shotgun (WGS) entry which is preliminary data.</text>
</comment>
<keyword evidence="3" id="KW-0479">Metal-binding</keyword>
<dbReference type="OrthoDB" id="9784009at2"/>
<keyword evidence="11" id="KW-1185">Reference proteome</keyword>
<keyword evidence="8" id="KW-0408">Iron</keyword>
<evidence type="ECO:0000256" key="7">
    <source>
        <dbReference type="ARBA" id="ARBA00023002"/>
    </source>
</evidence>
<dbReference type="PANTHER" id="PTHR43084:SF1">
    <property type="entry name" value="PERSULFIDE DIOXYGENASE ETHE1, MITOCHONDRIAL"/>
    <property type="match status" value="1"/>
</dbReference>
<dbReference type="Gene3D" id="3.60.15.10">
    <property type="entry name" value="Ribonuclease Z/Hydroxyacylglutathione hydrolase-like"/>
    <property type="match status" value="1"/>
</dbReference>
<sequence length="246" mass="26762">MLFRQLYEPESSTYTYLIGCEETGECVLIDPVLEAAERDLTVVQELDLRLAMTIETHIHADHVSSAARLRSLTGCKVAYPAMEGLACADIGIKEGEPVAVGSLSLRPLFTPGHTDTHHSYLLEQGGQARVFTGDALLIDGCGRTDFQNGSADILYGSIHSKIFALPDDTLVYPAHDYQHRHVSTVAQERERNPRLGGGKTLPEFVEIMASLDLPYPKKIDTAVPANLLCGESPDGTAWVEGKAKQG</sequence>
<dbReference type="GO" id="GO:0046872">
    <property type="term" value="F:metal ion binding"/>
    <property type="evidence" value="ECO:0007669"/>
    <property type="project" value="UniProtKB-KW"/>
</dbReference>
<dbReference type="GO" id="GO:0016787">
    <property type="term" value="F:hydrolase activity"/>
    <property type="evidence" value="ECO:0007669"/>
    <property type="project" value="UniProtKB-KW"/>
</dbReference>
<evidence type="ECO:0000256" key="4">
    <source>
        <dbReference type="ARBA" id="ARBA00022946"/>
    </source>
</evidence>
<evidence type="ECO:0000313" key="11">
    <source>
        <dbReference type="Proteomes" id="UP000094487"/>
    </source>
</evidence>
<keyword evidence="10" id="KW-0378">Hydrolase</keyword>
<dbReference type="InterPro" id="IPR044528">
    <property type="entry name" value="POD-like_MBL-fold"/>
</dbReference>
<feature type="domain" description="Metallo-beta-lactamase" evidence="9">
    <location>
        <begin position="12"/>
        <end position="175"/>
    </location>
</feature>
<evidence type="ECO:0000256" key="1">
    <source>
        <dbReference type="ARBA" id="ARBA00001954"/>
    </source>
</evidence>
<accession>A0A1E3LX82</accession>
<name>A0A1E3LX82_9SPHN</name>
<evidence type="ECO:0000256" key="6">
    <source>
        <dbReference type="ARBA" id="ARBA00022990"/>
    </source>
</evidence>
<dbReference type="InterPro" id="IPR036866">
    <property type="entry name" value="RibonucZ/Hydroxyglut_hydro"/>
</dbReference>
<comment type="similarity">
    <text evidence="2">Belongs to the metallo-beta-lactamase superfamily. Glyoxalase II family.</text>
</comment>
<keyword evidence="4" id="KW-0809">Transit peptide</keyword>
<gene>
    <name evidence="10" type="ORF">BFL28_17855</name>
</gene>
<dbReference type="SUPFAM" id="SSF56281">
    <property type="entry name" value="Metallo-hydrolase/oxidoreductase"/>
    <property type="match status" value="1"/>
</dbReference>
<organism evidence="10 11">
    <name type="scientific">Sphingomonas turrisvirgatae</name>
    <dbReference type="NCBI Taxonomy" id="1888892"/>
    <lineage>
        <taxon>Bacteria</taxon>
        <taxon>Pseudomonadati</taxon>
        <taxon>Pseudomonadota</taxon>
        <taxon>Alphaproteobacteria</taxon>
        <taxon>Sphingomonadales</taxon>
        <taxon>Sphingomonadaceae</taxon>
        <taxon>Sphingomonas</taxon>
    </lineage>
</organism>
<keyword evidence="6" id="KW-0007">Acetylation</keyword>
<protein>
    <submittedName>
        <fullName evidence="10">Zn-dependent hydrolase</fullName>
    </submittedName>
</protein>
<keyword evidence="5" id="KW-0223">Dioxygenase</keyword>
<evidence type="ECO:0000256" key="3">
    <source>
        <dbReference type="ARBA" id="ARBA00022723"/>
    </source>
</evidence>
<evidence type="ECO:0000313" key="10">
    <source>
        <dbReference type="EMBL" id="ODP37420.1"/>
    </source>
</evidence>
<dbReference type="EMBL" id="MDDS01000030">
    <property type="protein sequence ID" value="ODP37420.1"/>
    <property type="molecule type" value="Genomic_DNA"/>
</dbReference>
<comment type="cofactor">
    <cofactor evidence="1">
        <name>Fe(2+)</name>
        <dbReference type="ChEBI" id="CHEBI:29033"/>
    </cofactor>
</comment>
<dbReference type="STRING" id="1888892.BFL28_17855"/>
<dbReference type="SMART" id="SM00849">
    <property type="entry name" value="Lactamase_B"/>
    <property type="match status" value="1"/>
</dbReference>
<dbReference type="Pfam" id="PF00753">
    <property type="entry name" value="Lactamase_B"/>
    <property type="match status" value="1"/>
</dbReference>
<dbReference type="FunFam" id="3.60.15.10:FF:000013">
    <property type="entry name" value="Persulfide dioxygenase ETHE1, mitochondrial"/>
    <property type="match status" value="1"/>
</dbReference>